<evidence type="ECO:0000313" key="5">
    <source>
        <dbReference type="Proteomes" id="UP000694388"/>
    </source>
</evidence>
<dbReference type="Ensembl" id="ENSEBUT00000000768.1">
    <property type="protein sequence ID" value="ENSEBUP00000000469.1"/>
    <property type="gene ID" value="ENSEBUG00000000606.1"/>
</dbReference>
<feature type="region of interest" description="Disordered" evidence="2">
    <location>
        <begin position="149"/>
        <end position="223"/>
    </location>
</feature>
<evidence type="ECO:0000256" key="1">
    <source>
        <dbReference type="ARBA" id="ARBA00010635"/>
    </source>
</evidence>
<protein>
    <submittedName>
        <fullName evidence="4">Uncharacterized protein</fullName>
    </submittedName>
</protein>
<comment type="similarity">
    <text evidence="1">Belongs to the FAM131 family.</text>
</comment>
<feature type="compositionally biased region" description="Pro residues" evidence="2">
    <location>
        <begin position="100"/>
        <end position="112"/>
    </location>
</feature>
<reference evidence="4" key="2">
    <citation type="submission" date="2025-09" db="UniProtKB">
        <authorList>
            <consortium name="Ensembl"/>
        </authorList>
    </citation>
    <scope>IDENTIFICATION</scope>
</reference>
<sequence length="223" mass="23297">MFWFLIFFMLCTSRTVFHTSVHVCCVACVVLQATFPARRRSMSHIGALARGSVVGISGSFSAAVAAHVTRPTGLGHGRLAHALAWRGVAPAPIGAGRPRWAPPIDAPPPASPSPDWMDDVSAEARFAEAVRRQFAFSEARLLAWSSPLSPPLSPTHTSESPALPPQSPPLPQLSSHSASQSLCQSPALASSPSLGSAHTNSLSPDAPPPPPPFSPTPSAQLPA</sequence>
<dbReference type="InterPro" id="IPR026782">
    <property type="entry name" value="FAM131"/>
</dbReference>
<keyword evidence="3" id="KW-0732">Signal</keyword>
<evidence type="ECO:0000256" key="3">
    <source>
        <dbReference type="SAM" id="SignalP"/>
    </source>
</evidence>
<organism evidence="4 5">
    <name type="scientific">Eptatretus burgeri</name>
    <name type="common">Inshore hagfish</name>
    <dbReference type="NCBI Taxonomy" id="7764"/>
    <lineage>
        <taxon>Eukaryota</taxon>
        <taxon>Metazoa</taxon>
        <taxon>Chordata</taxon>
        <taxon>Craniata</taxon>
        <taxon>Vertebrata</taxon>
        <taxon>Cyclostomata</taxon>
        <taxon>Myxini</taxon>
        <taxon>Myxiniformes</taxon>
        <taxon>Myxinidae</taxon>
        <taxon>Eptatretinae</taxon>
        <taxon>Eptatretus</taxon>
    </lineage>
</organism>
<feature type="compositionally biased region" description="Pro residues" evidence="2">
    <location>
        <begin position="162"/>
        <end position="171"/>
    </location>
</feature>
<dbReference type="Proteomes" id="UP000694388">
    <property type="component" value="Unplaced"/>
</dbReference>
<evidence type="ECO:0000313" key="4">
    <source>
        <dbReference type="Ensembl" id="ENSEBUP00000000469.1"/>
    </source>
</evidence>
<reference evidence="4" key="1">
    <citation type="submission" date="2025-08" db="UniProtKB">
        <authorList>
            <consortium name="Ensembl"/>
        </authorList>
    </citation>
    <scope>IDENTIFICATION</scope>
</reference>
<accession>A0A8C4PVZ4</accession>
<feature type="compositionally biased region" description="Pro residues" evidence="2">
    <location>
        <begin position="205"/>
        <end position="215"/>
    </location>
</feature>
<evidence type="ECO:0000256" key="2">
    <source>
        <dbReference type="SAM" id="MobiDB-lite"/>
    </source>
</evidence>
<dbReference type="Pfam" id="PF15010">
    <property type="entry name" value="FAM131"/>
    <property type="match status" value="1"/>
</dbReference>
<name>A0A8C4PVZ4_EPTBU</name>
<feature type="signal peptide" evidence="3">
    <location>
        <begin position="1"/>
        <end position="18"/>
    </location>
</feature>
<feature type="region of interest" description="Disordered" evidence="2">
    <location>
        <begin position="96"/>
        <end position="118"/>
    </location>
</feature>
<keyword evidence="5" id="KW-1185">Reference proteome</keyword>
<dbReference type="AlphaFoldDB" id="A0A8C4PVZ4"/>
<feature type="compositionally biased region" description="Low complexity" evidence="2">
    <location>
        <begin position="172"/>
        <end position="204"/>
    </location>
</feature>
<proteinExistence type="inferred from homology"/>
<dbReference type="PANTHER" id="PTHR15736">
    <property type="entry name" value="PROTEIN FAM131B-RELATED"/>
    <property type="match status" value="1"/>
</dbReference>
<feature type="chain" id="PRO_5034495117" evidence="3">
    <location>
        <begin position="19"/>
        <end position="223"/>
    </location>
</feature>